<dbReference type="Proteomes" id="UP001494672">
    <property type="component" value="Unassembled WGS sequence"/>
</dbReference>
<evidence type="ECO:0000313" key="4">
    <source>
        <dbReference type="Proteomes" id="UP001494672"/>
    </source>
</evidence>
<name>A0ABV1I816_9FIRM</name>
<dbReference type="Pfam" id="PF01905">
    <property type="entry name" value="DevR"/>
    <property type="match status" value="1"/>
</dbReference>
<dbReference type="InterPro" id="IPR013414">
    <property type="entry name" value="Cas7/Cst2/DevR_sub_I-B/Tneap"/>
</dbReference>
<dbReference type="NCBIfam" id="TIGR01875">
    <property type="entry name" value="cas_MJ0381"/>
    <property type="match status" value="1"/>
</dbReference>
<proteinExistence type="predicted"/>
<dbReference type="InterPro" id="IPR010154">
    <property type="entry name" value="CRISPR-assoc_Cas7/Cst2/DevR"/>
</dbReference>
<organism evidence="3 4">
    <name type="scientific">Coprococcus aceti</name>
    <dbReference type="NCBI Taxonomy" id="2981786"/>
    <lineage>
        <taxon>Bacteria</taxon>
        <taxon>Bacillati</taxon>
        <taxon>Bacillota</taxon>
        <taxon>Clostridia</taxon>
        <taxon>Lachnospirales</taxon>
        <taxon>Lachnospiraceae</taxon>
        <taxon>Coprococcus</taxon>
    </lineage>
</organism>
<gene>
    <name evidence="3" type="primary">cas7i</name>
    <name evidence="3" type="ORF">AAAU18_02490</name>
</gene>
<evidence type="ECO:0000313" key="3">
    <source>
        <dbReference type="EMBL" id="MEQ2591782.1"/>
    </source>
</evidence>
<comment type="function">
    <text evidence="2">CRISPR (clustered regularly interspaced short palindromic repeat) is an adaptive immune system that provides protection against mobile genetic elements (viruses, transposable elements and conjugative plasmids). CRISPR clusters contain spacers, sequences complementary to antecedent mobile elements, and target invading nucleic acids. CRISPR clusters are transcribed and processed into CRISPR RNA (crRNA).</text>
</comment>
<keyword evidence="1" id="KW-0051">Antiviral defense</keyword>
<keyword evidence="4" id="KW-1185">Reference proteome</keyword>
<accession>A0ABV1I816</accession>
<protein>
    <submittedName>
        <fullName evidence="3">Type I-B CRISPR-associated protein Cas7/Cst2/DevR</fullName>
    </submittedName>
</protein>
<evidence type="ECO:0000256" key="1">
    <source>
        <dbReference type="ARBA" id="ARBA00023118"/>
    </source>
</evidence>
<sequence>MRRRRRLLMSRNGLTFTVIFLAESANYGEGVGNISTLKKMTRGNYEQYSYISRQALRYNMVQQLGWDTTPVDGKSGVVQFAPSASIEDYPEIDLFGYMKTSSKDDDKKGGAMTRSAVVRLSNAVALEPYKSDLEFLTNMGLARRQNLENGIAQSEIHRSLYTYTITIDLDRIGVDGDINIPSEEKADRVKKFLDTVMFLYRDIKGRRENLSPVFVVGGRYSRKNPFFENRIVVEDSRLNAGLISEVINSNDDVKDNTMTGVMSGIFTNDKEIKDTINAVTVAEVFTHLKKEVDEYYGESN</sequence>
<dbReference type="RefSeq" id="WP_349092744.1">
    <property type="nucleotide sequence ID" value="NZ_JBBNGJ010000001.1"/>
</dbReference>
<dbReference type="EMBL" id="JBBNGJ010000001">
    <property type="protein sequence ID" value="MEQ2591782.1"/>
    <property type="molecule type" value="Genomic_DNA"/>
</dbReference>
<evidence type="ECO:0000256" key="2">
    <source>
        <dbReference type="ARBA" id="ARBA00025626"/>
    </source>
</evidence>
<comment type="caution">
    <text evidence="3">The sequence shown here is derived from an EMBL/GenBank/DDBJ whole genome shotgun (WGS) entry which is preliminary data.</text>
</comment>
<reference evidence="3 4" key="1">
    <citation type="submission" date="2024-04" db="EMBL/GenBank/DDBJ databases">
        <title>Human intestinal bacterial collection.</title>
        <authorList>
            <person name="Pauvert C."/>
            <person name="Hitch T.C.A."/>
            <person name="Clavel T."/>
        </authorList>
    </citation>
    <scope>NUCLEOTIDE SEQUENCE [LARGE SCALE GENOMIC DNA]</scope>
    <source>
        <strain evidence="3 4">CLA-AA-H181</strain>
    </source>
</reference>
<dbReference type="NCBIfam" id="TIGR02585">
    <property type="entry name" value="cas_Cst2_DevR"/>
    <property type="match status" value="1"/>
</dbReference>